<keyword evidence="3" id="KW-1185">Reference proteome</keyword>
<reference evidence="3" key="1">
    <citation type="journal article" date="2019" name="Int. J. Syst. Evol. Microbiol.">
        <title>The Global Catalogue of Microorganisms (GCM) 10K type strain sequencing project: providing services to taxonomists for standard genome sequencing and annotation.</title>
        <authorList>
            <consortium name="The Broad Institute Genomics Platform"/>
            <consortium name="The Broad Institute Genome Sequencing Center for Infectious Disease"/>
            <person name="Wu L."/>
            <person name="Ma J."/>
        </authorList>
    </citation>
    <scope>NUCLEOTIDE SEQUENCE [LARGE SCALE GENOMIC DNA]</scope>
    <source>
        <strain evidence="3">CGMCC 1.12966</strain>
    </source>
</reference>
<feature type="compositionally biased region" description="Polar residues" evidence="1">
    <location>
        <begin position="461"/>
        <end position="477"/>
    </location>
</feature>
<proteinExistence type="predicted"/>
<gene>
    <name evidence="2" type="ORF">GCM10017764_06890</name>
</gene>
<sequence>MNRMRCKILDPSLFLSLLYLTCFSLLGMAQEKKGRLAGLVVNASSNQPIADVTVSAYAASDSTVIDFTYSDLKGQFAINLKQHDRVYLVFKHLNYQTKVEHISSFNRDTLSSLTTQLEQKTHEIEEVEITRFKEPVSFSGDTVIFSVDAFKMDSSTVVEDLLRKLPGLIIWSDKKITLNGKEINKVYVDGKPFFFGDQQFAIQNLPNYVVDRVKVYDINPKTPAGGKSTVLDIELKADKKTGMFGKGALGGGSDKRYNAEAMLARYTPIWRVAAVSNVNNINRINLRMENLLSDLSYNAASSLSSSSNIDVQGVFGSRTHAAEVNVNKGYNYTLNYLTNNINNDIVSTYALYGINNQTNNLSHTDRRNNKHQVEQRFDKRIGNKKSINANIKFATENSTNAITSNNNNIFSGNSYIGTSDIDQSDRIQSIIGQMAYQADFKTKLRRRVLFNLQYMLDYTDANSESKSESNTTAQLANGRTDDISFDRLQNSENTKNTHRITTSLNGVGAYILNPAVVNMNLSGDWTIDRGNLSQDVFDRNQTTPDAGYTLYNTPLSYATTRHRAEFKPGITFSKTFLRSQTNRYSNSWQFLTTLRAIIVDSKNSSSYFYHNFDLDYANFIPSASVEWNKEIPKSYSRKFTIEMLSETREPSFLVMAPLIDTTNLFYRALPNLGLKPELSRKYKATYNYTNIKKYGNAITAAIDYEKIGNTLSDSTYIEEEATLFKAINLDDSYAIGLSLKVNNTFNLFERAIKTSGEVNLRQSQIERYINSAKQRSDNTFLNAAARIFYQVNPASDLNFEVLYDGYRLERDEERYLSQNINYYLGYSIRLKSRWNLTSSMTRRYNNNVDAHAYICNVDITYKALKNKLGEVKFSIFDLFNNNLSITNYQNSIGVATQTTNNLKRYFMVSFAYYPRVF</sequence>
<comment type="caution">
    <text evidence="2">The sequence shown here is derived from an EMBL/GenBank/DDBJ whole genome shotgun (WGS) entry which is preliminary data.</text>
</comment>
<protein>
    <submittedName>
        <fullName evidence="2">Collagen-binding protein</fullName>
    </submittedName>
</protein>
<dbReference type="Pfam" id="PF13715">
    <property type="entry name" value="CarbopepD_reg_2"/>
    <property type="match status" value="1"/>
</dbReference>
<feature type="compositionally biased region" description="Polar residues" evidence="1">
    <location>
        <begin position="487"/>
        <end position="496"/>
    </location>
</feature>
<dbReference type="SUPFAM" id="SSF56935">
    <property type="entry name" value="Porins"/>
    <property type="match status" value="1"/>
</dbReference>
<dbReference type="Proteomes" id="UP000620550">
    <property type="component" value="Unassembled WGS sequence"/>
</dbReference>
<evidence type="ECO:0000256" key="1">
    <source>
        <dbReference type="SAM" id="MobiDB-lite"/>
    </source>
</evidence>
<feature type="region of interest" description="Disordered" evidence="1">
    <location>
        <begin position="461"/>
        <end position="496"/>
    </location>
</feature>
<organism evidence="2 3">
    <name type="scientific">Sphingobacterium griseoflavum</name>
    <dbReference type="NCBI Taxonomy" id="1474952"/>
    <lineage>
        <taxon>Bacteria</taxon>
        <taxon>Pseudomonadati</taxon>
        <taxon>Bacteroidota</taxon>
        <taxon>Sphingobacteriia</taxon>
        <taxon>Sphingobacteriales</taxon>
        <taxon>Sphingobacteriaceae</taxon>
        <taxon>Sphingobacterium</taxon>
    </lineage>
</organism>
<accession>A0ABQ3HR87</accession>
<dbReference type="InterPro" id="IPR008969">
    <property type="entry name" value="CarboxyPept-like_regulatory"/>
</dbReference>
<dbReference type="SUPFAM" id="SSF49464">
    <property type="entry name" value="Carboxypeptidase regulatory domain-like"/>
    <property type="match status" value="1"/>
</dbReference>
<keyword evidence="2" id="KW-0176">Collagen</keyword>
<name>A0ABQ3HR87_9SPHI</name>
<dbReference type="EMBL" id="BNAF01000002">
    <property type="protein sequence ID" value="GHE23721.1"/>
    <property type="molecule type" value="Genomic_DNA"/>
</dbReference>
<evidence type="ECO:0000313" key="3">
    <source>
        <dbReference type="Proteomes" id="UP000620550"/>
    </source>
</evidence>
<evidence type="ECO:0000313" key="2">
    <source>
        <dbReference type="EMBL" id="GHE23721.1"/>
    </source>
</evidence>